<organism evidence="3 4">
    <name type="scientific">Candidatus Zambryskibacteria bacterium RIFCSPHIGHO2_02_FULL_43_14</name>
    <dbReference type="NCBI Taxonomy" id="1802748"/>
    <lineage>
        <taxon>Bacteria</taxon>
        <taxon>Candidatus Zambryskiibacteriota</taxon>
    </lineage>
</organism>
<feature type="transmembrane region" description="Helical" evidence="2">
    <location>
        <begin position="425"/>
        <end position="440"/>
    </location>
</feature>
<feature type="transmembrane region" description="Helical" evidence="2">
    <location>
        <begin position="131"/>
        <end position="153"/>
    </location>
</feature>
<dbReference type="InterPro" id="IPR019734">
    <property type="entry name" value="TPR_rpt"/>
</dbReference>
<feature type="repeat" description="TPR" evidence="1">
    <location>
        <begin position="686"/>
        <end position="719"/>
    </location>
</feature>
<feature type="transmembrane region" description="Helical" evidence="2">
    <location>
        <begin position="372"/>
        <end position="389"/>
    </location>
</feature>
<feature type="transmembrane region" description="Helical" evidence="2">
    <location>
        <begin position="67"/>
        <end position="87"/>
    </location>
</feature>
<feature type="transmembrane region" description="Helical" evidence="2">
    <location>
        <begin position="173"/>
        <end position="191"/>
    </location>
</feature>
<keyword evidence="2" id="KW-0812">Transmembrane</keyword>
<dbReference type="Pfam" id="PF14559">
    <property type="entry name" value="TPR_19"/>
    <property type="match status" value="2"/>
</dbReference>
<proteinExistence type="predicted"/>
<accession>A0A1G2TEB2</accession>
<comment type="caution">
    <text evidence="3">The sequence shown here is derived from an EMBL/GenBank/DDBJ whole genome shotgun (WGS) entry which is preliminary data.</text>
</comment>
<feature type="repeat" description="TPR" evidence="1">
    <location>
        <begin position="720"/>
        <end position="753"/>
    </location>
</feature>
<dbReference type="PROSITE" id="PS50005">
    <property type="entry name" value="TPR"/>
    <property type="match status" value="2"/>
</dbReference>
<dbReference type="SMART" id="SM00028">
    <property type="entry name" value="TPR"/>
    <property type="match status" value="4"/>
</dbReference>
<dbReference type="SUPFAM" id="SSF48452">
    <property type="entry name" value="TPR-like"/>
    <property type="match status" value="1"/>
</dbReference>
<keyword evidence="2" id="KW-1133">Transmembrane helix</keyword>
<feature type="transmembrane region" description="Helical" evidence="2">
    <location>
        <begin position="256"/>
        <end position="276"/>
    </location>
</feature>
<dbReference type="PANTHER" id="PTHR12558:SF13">
    <property type="entry name" value="CELL DIVISION CYCLE PROTEIN 27 HOMOLOG"/>
    <property type="match status" value="1"/>
</dbReference>
<name>A0A1G2TEB2_9BACT</name>
<dbReference type="Proteomes" id="UP000178175">
    <property type="component" value="Unassembled WGS sequence"/>
</dbReference>
<feature type="transmembrane region" description="Helical" evidence="2">
    <location>
        <begin position="7"/>
        <end position="24"/>
    </location>
</feature>
<sequence>MPQTHKISFFITLGLLFLLPIFFIPGGTLSLDVAKSALVVLGVIAIILAFLWEIWQDGKLSLPWHPFVFTIVLLPLVYLLSAFLATPSSLSLLGYSFEVGTFGFMLLGSLILMLVAMVFSDTTRSLQALTAFLISISIVALFVAIKVFFGGNLLVLGNFFGNMGNPIGNWTDLAISFGLLSVFAALSLGMIPMKLSLRVLVYGVFVLGATLLVIINFYTALILTLGASIFLFFYFWKIEKHFFNTAATPLYASKNFLLKPVFLPAVLGIVSLVFLVNPTIPGTQGTLGDAVSSTFKIENIDVRPSLSATLGISKEVLSQGGLLGSGPNTFGRDWLIYKPVDVNTTPFWAVAFPFGVGFIPTQIASIGMLGSALWLVFFVFLVLLGIKLLNRVPESRAERFTLVSVLLITFFLWVASFLYAPSATMLMFAFVFSGLFVSVSRKSGIISSRLFTLKEPSQNRFISLALMAVITLGVVFLGWVGFGRTVSALHFKKAVDLSNIAGTSLAEIEEKLNKAVKSSKLDTYYIALSRINFAKAQVAANATAGTPEENKAAFEEALRKSIEAAKLAVSINPAGYQNWVSLGTIYSALVPAPLSVVGSYENAFFAYSEASKRNPNNPELPLFLARLEFNKNNIDAARSFIRRSIALKEDYADAYLLLAQLEVQAGNVAGAILSAERLASLMPNNPGIYFELGLLKYSNKDYAGAADTFTRALSLAPDYANAQYYFGLTLAQLGQSDKAREQFEALLVTNPDSEEVKAILEQLRTDKNTAR</sequence>
<feature type="transmembrane region" description="Helical" evidence="2">
    <location>
        <begin position="461"/>
        <end position="482"/>
    </location>
</feature>
<evidence type="ECO:0000313" key="4">
    <source>
        <dbReference type="Proteomes" id="UP000178175"/>
    </source>
</evidence>
<evidence type="ECO:0000313" key="3">
    <source>
        <dbReference type="EMBL" id="OHA95626.1"/>
    </source>
</evidence>
<keyword evidence="2" id="KW-0472">Membrane</keyword>
<feature type="transmembrane region" description="Helical" evidence="2">
    <location>
        <begin position="36"/>
        <end position="55"/>
    </location>
</feature>
<feature type="transmembrane region" description="Helical" evidence="2">
    <location>
        <begin position="99"/>
        <end position="119"/>
    </location>
</feature>
<dbReference type="PANTHER" id="PTHR12558">
    <property type="entry name" value="CELL DIVISION CYCLE 16,23,27"/>
    <property type="match status" value="1"/>
</dbReference>
<gene>
    <name evidence="3" type="ORF">A3C70_02220</name>
</gene>
<evidence type="ECO:0000256" key="2">
    <source>
        <dbReference type="SAM" id="Phobius"/>
    </source>
</evidence>
<reference evidence="3 4" key="1">
    <citation type="journal article" date="2016" name="Nat. Commun.">
        <title>Thousands of microbial genomes shed light on interconnected biogeochemical processes in an aquifer system.</title>
        <authorList>
            <person name="Anantharaman K."/>
            <person name="Brown C.T."/>
            <person name="Hug L.A."/>
            <person name="Sharon I."/>
            <person name="Castelle C.J."/>
            <person name="Probst A.J."/>
            <person name="Thomas B.C."/>
            <person name="Singh A."/>
            <person name="Wilkins M.J."/>
            <person name="Karaoz U."/>
            <person name="Brodie E.L."/>
            <person name="Williams K.H."/>
            <person name="Hubbard S.S."/>
            <person name="Banfield J.F."/>
        </authorList>
    </citation>
    <scope>NUCLEOTIDE SEQUENCE [LARGE SCALE GENOMIC DNA]</scope>
</reference>
<protein>
    <submittedName>
        <fullName evidence="3">Uncharacterized protein</fullName>
    </submittedName>
</protein>
<keyword evidence="1" id="KW-0802">TPR repeat</keyword>
<evidence type="ECO:0000256" key="1">
    <source>
        <dbReference type="PROSITE-ProRule" id="PRU00339"/>
    </source>
</evidence>
<dbReference type="Gene3D" id="1.25.40.10">
    <property type="entry name" value="Tetratricopeptide repeat domain"/>
    <property type="match status" value="1"/>
</dbReference>
<dbReference type="AlphaFoldDB" id="A0A1G2TEB2"/>
<feature type="transmembrane region" description="Helical" evidence="2">
    <location>
        <begin position="401"/>
        <end position="419"/>
    </location>
</feature>
<feature type="transmembrane region" description="Helical" evidence="2">
    <location>
        <begin position="203"/>
        <end position="236"/>
    </location>
</feature>
<dbReference type="InterPro" id="IPR011990">
    <property type="entry name" value="TPR-like_helical_dom_sf"/>
</dbReference>
<dbReference type="EMBL" id="MHVR01000021">
    <property type="protein sequence ID" value="OHA95626.1"/>
    <property type="molecule type" value="Genomic_DNA"/>
</dbReference>